<accession>A0A2N6VIJ4</accession>
<dbReference type="SUPFAM" id="SSF89796">
    <property type="entry name" value="CoA-transferase family III (CaiB/BaiF)"/>
    <property type="match status" value="1"/>
</dbReference>
<comment type="caution">
    <text evidence="1">The sequence shown here is derived from an EMBL/GenBank/DDBJ whole genome shotgun (WGS) entry which is preliminary data.</text>
</comment>
<gene>
    <name evidence="1" type="ORF">CJ199_15010</name>
</gene>
<proteinExistence type="predicted"/>
<feature type="non-terminal residue" evidence="1">
    <location>
        <position position="1"/>
    </location>
</feature>
<protein>
    <submittedName>
        <fullName evidence="1">CoA transferase</fullName>
    </submittedName>
</protein>
<dbReference type="InterPro" id="IPR044855">
    <property type="entry name" value="CoA-Trfase_III_dom3_sf"/>
</dbReference>
<dbReference type="Gene3D" id="3.40.50.10540">
    <property type="entry name" value="Crotonobetainyl-coa:carnitine coa-transferase, domain 1"/>
    <property type="match status" value="1"/>
</dbReference>
<keyword evidence="1" id="KW-0808">Transferase</keyword>
<dbReference type="Pfam" id="PF02515">
    <property type="entry name" value="CoA_transf_3"/>
    <property type="match status" value="1"/>
</dbReference>
<evidence type="ECO:0000313" key="2">
    <source>
        <dbReference type="Proteomes" id="UP000235598"/>
    </source>
</evidence>
<dbReference type="InterPro" id="IPR003673">
    <property type="entry name" value="CoA-Trfase_fam_III"/>
</dbReference>
<dbReference type="Proteomes" id="UP000235598">
    <property type="component" value="Unassembled WGS sequence"/>
</dbReference>
<dbReference type="GO" id="GO:0016740">
    <property type="term" value="F:transferase activity"/>
    <property type="evidence" value="ECO:0007669"/>
    <property type="project" value="UniProtKB-KW"/>
</dbReference>
<dbReference type="InterPro" id="IPR023606">
    <property type="entry name" value="CoA-Trfase_III_dom_1_sf"/>
</dbReference>
<evidence type="ECO:0000313" key="1">
    <source>
        <dbReference type="EMBL" id="PMD00625.1"/>
    </source>
</evidence>
<sequence>NDARVKNREAVTAAVEGAFADLDSEEVLAKLSEAGIPAGVVRTLDEVYEWDQALSQGLKIKVDHPVVGDMDLAGPVLRFFDGGEEGEVETTFSEHKAPPVLNADSEAIRAWLDGEA</sequence>
<organism evidence="1 2">
    <name type="scientific">Brevibacterium paucivorans</name>
    <dbReference type="NCBI Taxonomy" id="170994"/>
    <lineage>
        <taxon>Bacteria</taxon>
        <taxon>Bacillati</taxon>
        <taxon>Actinomycetota</taxon>
        <taxon>Actinomycetes</taxon>
        <taxon>Micrococcales</taxon>
        <taxon>Brevibacteriaceae</taxon>
        <taxon>Brevibacterium</taxon>
    </lineage>
</organism>
<dbReference type="AlphaFoldDB" id="A0A2N6VIJ4"/>
<dbReference type="EMBL" id="PNHK01000553">
    <property type="protein sequence ID" value="PMD00625.1"/>
    <property type="molecule type" value="Genomic_DNA"/>
</dbReference>
<reference evidence="1 2" key="1">
    <citation type="submission" date="2017-09" db="EMBL/GenBank/DDBJ databases">
        <title>Bacterial strain isolated from the female urinary microbiota.</title>
        <authorList>
            <person name="Thomas-White K."/>
            <person name="Kumar N."/>
            <person name="Forster S."/>
            <person name="Putonti C."/>
            <person name="Lawley T."/>
            <person name="Wolfe A.J."/>
        </authorList>
    </citation>
    <scope>NUCLEOTIDE SEQUENCE [LARGE SCALE GENOMIC DNA]</scope>
    <source>
        <strain evidence="1 2">UMB1301</strain>
    </source>
</reference>
<dbReference type="Gene3D" id="3.30.1540.10">
    <property type="entry name" value="formyl-coa transferase, domain 3"/>
    <property type="match status" value="1"/>
</dbReference>
<dbReference type="RefSeq" id="WP_180965517.1">
    <property type="nucleotide sequence ID" value="NZ_PNHK01000553.1"/>
</dbReference>
<name>A0A2N6VIJ4_9MICO</name>